<protein>
    <submittedName>
        <fullName evidence="4">Metallophosphoesterase</fullName>
        <ecNumber evidence="4">3.1.-.-</ecNumber>
    </submittedName>
</protein>
<keyword evidence="2 4" id="KW-0378">Hydrolase</keyword>
<dbReference type="Proteomes" id="UP000675880">
    <property type="component" value="Unassembled WGS sequence"/>
</dbReference>
<gene>
    <name evidence="4" type="ORF">NSPZN2_10766</name>
</gene>
<reference evidence="4 5" key="1">
    <citation type="submission" date="2021-02" db="EMBL/GenBank/DDBJ databases">
        <authorList>
            <person name="Han P."/>
        </authorList>
    </citation>
    <scope>NUCLEOTIDE SEQUENCE [LARGE SCALE GENOMIC DNA]</scope>
    <source>
        <strain evidence="4">Candidatus Nitrospira sp. ZN2</strain>
    </source>
</reference>
<dbReference type="GO" id="GO:0016787">
    <property type="term" value="F:hydrolase activity"/>
    <property type="evidence" value="ECO:0007669"/>
    <property type="project" value="UniProtKB-KW"/>
</dbReference>
<evidence type="ECO:0000259" key="3">
    <source>
        <dbReference type="Pfam" id="PF00149"/>
    </source>
</evidence>
<accession>A0ABM8QK64</accession>
<sequence length="277" mass="31353">MIASVMRGQELARVWIGHWLSRPFHHLFNLAPGLEIGLAKPELTRLHLTHSPLAGRRAVHLSDLHLDRYRPRHRALVRTVAELKPDWIFITGDLVNVRDGLPHLLQFLTDLRRAAPVFVTLGNHDHYSGIGVDEFADHFDRRKVTLLLNQVTFIPMDGGELAIVGLDDPSLHRADLRCIPSSRPGRFTLILAHAPNILDQLTPAHHADLTLCGHSHAGQWRIPYVPTFWLPPGCHGRTNGMYEKQSHRLYVNRGLGWSVIPMRLNCSPEIVLLEWAA</sequence>
<evidence type="ECO:0000313" key="4">
    <source>
        <dbReference type="EMBL" id="CAE6701667.1"/>
    </source>
</evidence>
<feature type="domain" description="Calcineurin-like phosphoesterase" evidence="3">
    <location>
        <begin position="57"/>
        <end position="217"/>
    </location>
</feature>
<dbReference type="InterPro" id="IPR029052">
    <property type="entry name" value="Metallo-depent_PP-like"/>
</dbReference>
<keyword evidence="1" id="KW-0479">Metal-binding</keyword>
<dbReference type="InterPro" id="IPR004843">
    <property type="entry name" value="Calcineurin-like_PHP"/>
</dbReference>
<dbReference type="PANTHER" id="PTHR31302">
    <property type="entry name" value="TRANSMEMBRANE PROTEIN WITH METALLOPHOSPHOESTERASE DOMAIN-RELATED"/>
    <property type="match status" value="1"/>
</dbReference>
<dbReference type="EMBL" id="CAJNBJ010000001">
    <property type="protein sequence ID" value="CAE6701667.1"/>
    <property type="molecule type" value="Genomic_DNA"/>
</dbReference>
<dbReference type="RefSeq" id="WP_213040612.1">
    <property type="nucleotide sequence ID" value="NZ_CAJNBJ010000001.1"/>
</dbReference>
<dbReference type="Gene3D" id="3.60.21.10">
    <property type="match status" value="1"/>
</dbReference>
<dbReference type="SUPFAM" id="SSF56300">
    <property type="entry name" value="Metallo-dependent phosphatases"/>
    <property type="match status" value="1"/>
</dbReference>
<comment type="caution">
    <text evidence="4">The sequence shown here is derived from an EMBL/GenBank/DDBJ whole genome shotgun (WGS) entry which is preliminary data.</text>
</comment>
<dbReference type="EC" id="3.1.-.-" evidence="4"/>
<keyword evidence="5" id="KW-1185">Reference proteome</keyword>
<name>A0ABM8QK64_9BACT</name>
<organism evidence="4 5">
    <name type="scientific">Nitrospira defluvii</name>
    <dbReference type="NCBI Taxonomy" id="330214"/>
    <lineage>
        <taxon>Bacteria</taxon>
        <taxon>Pseudomonadati</taxon>
        <taxon>Nitrospirota</taxon>
        <taxon>Nitrospiria</taxon>
        <taxon>Nitrospirales</taxon>
        <taxon>Nitrospiraceae</taxon>
        <taxon>Nitrospira</taxon>
    </lineage>
</organism>
<dbReference type="Pfam" id="PF00149">
    <property type="entry name" value="Metallophos"/>
    <property type="match status" value="1"/>
</dbReference>
<dbReference type="InterPro" id="IPR051158">
    <property type="entry name" value="Metallophosphoesterase_sf"/>
</dbReference>
<evidence type="ECO:0000313" key="5">
    <source>
        <dbReference type="Proteomes" id="UP000675880"/>
    </source>
</evidence>
<proteinExistence type="predicted"/>
<dbReference type="PANTHER" id="PTHR31302:SF31">
    <property type="entry name" value="PHOSPHODIESTERASE YAEI"/>
    <property type="match status" value="1"/>
</dbReference>
<evidence type="ECO:0000256" key="2">
    <source>
        <dbReference type="ARBA" id="ARBA00022801"/>
    </source>
</evidence>
<evidence type="ECO:0000256" key="1">
    <source>
        <dbReference type="ARBA" id="ARBA00022723"/>
    </source>
</evidence>